<proteinExistence type="predicted"/>
<dbReference type="AlphaFoldDB" id="A0A2K0A9I6"/>
<organism evidence="3 4">
    <name type="scientific">Staphylococcus haemolyticus</name>
    <dbReference type="NCBI Taxonomy" id="1283"/>
    <lineage>
        <taxon>Bacteria</taxon>
        <taxon>Bacillati</taxon>
        <taxon>Bacillota</taxon>
        <taxon>Bacilli</taxon>
        <taxon>Bacillales</taxon>
        <taxon>Staphylococcaceae</taxon>
        <taxon>Staphylococcus</taxon>
    </lineage>
</organism>
<feature type="signal peptide" evidence="2">
    <location>
        <begin position="1"/>
        <end position="26"/>
    </location>
</feature>
<dbReference type="PROSITE" id="PS51257">
    <property type="entry name" value="PROKAR_LIPOPROTEIN"/>
    <property type="match status" value="1"/>
</dbReference>
<evidence type="ECO:0000256" key="2">
    <source>
        <dbReference type="SAM" id="SignalP"/>
    </source>
</evidence>
<gene>
    <name evidence="3" type="ORF">AL503_013195</name>
</gene>
<evidence type="ECO:0000313" key="4">
    <source>
        <dbReference type="Proteomes" id="UP000053523"/>
    </source>
</evidence>
<dbReference type="RefSeq" id="WP_037548548.1">
    <property type="nucleotide sequence ID" value="NZ_CAJCGD010000005.1"/>
</dbReference>
<evidence type="ECO:0000313" key="3">
    <source>
        <dbReference type="EMBL" id="PNN21684.1"/>
    </source>
</evidence>
<reference evidence="3 4" key="1">
    <citation type="submission" date="2017-12" db="EMBL/GenBank/DDBJ databases">
        <title>FDA dAtabase for Regulatory Grade micrObial Sequences (FDA-ARGOS): Supporting development and validation of Infectious Disease Dx tests.</title>
        <authorList>
            <person name="Hoffmann M."/>
            <person name="Allard M."/>
            <person name="Evans P."/>
            <person name="Brown E."/>
            <person name="Tallon L."/>
            <person name="Sadzewicz L."/>
            <person name="Sengamalay N."/>
            <person name="Ott S."/>
            <person name="Godinez A."/>
            <person name="Nagaraj S."/>
            <person name="Vavikolanu K."/>
            <person name="Aluvathingal J."/>
            <person name="Nadendla S."/>
            <person name="Sichtig H."/>
        </authorList>
    </citation>
    <scope>NUCLEOTIDE SEQUENCE [LARGE SCALE GENOMIC DNA]</scope>
    <source>
        <strain evidence="3 4">FDAARGOS_148</strain>
    </source>
</reference>
<name>A0A2K0A9I6_STAHA</name>
<feature type="coiled-coil region" evidence="1">
    <location>
        <begin position="28"/>
        <end position="55"/>
    </location>
</feature>
<evidence type="ECO:0000256" key="1">
    <source>
        <dbReference type="SAM" id="Coils"/>
    </source>
</evidence>
<keyword evidence="2" id="KW-0732">Signal</keyword>
<dbReference type="EMBL" id="LORN02000015">
    <property type="protein sequence ID" value="PNN21684.1"/>
    <property type="molecule type" value="Genomic_DNA"/>
</dbReference>
<keyword evidence="1" id="KW-0175">Coiled coil</keyword>
<dbReference type="NCBIfam" id="NF033194">
    <property type="entry name" value="lipo_EMYY"/>
    <property type="match status" value="1"/>
</dbReference>
<protein>
    <submittedName>
        <fullName evidence="3">EMYY motif lipoprotein</fullName>
    </submittedName>
</protein>
<dbReference type="Proteomes" id="UP000053523">
    <property type="component" value="Unassembled WGS sequence"/>
</dbReference>
<keyword evidence="3" id="KW-0449">Lipoprotein</keyword>
<dbReference type="InterPro" id="IPR048013">
    <property type="entry name" value="EMYY_lipop"/>
</dbReference>
<accession>A0A2K0A9I6</accession>
<feature type="chain" id="PRO_5014327597" evidence="2">
    <location>
        <begin position="27"/>
        <end position="291"/>
    </location>
</feature>
<comment type="caution">
    <text evidence="3">The sequence shown here is derived from an EMBL/GenBank/DDBJ whole genome shotgun (WGS) entry which is preliminary data.</text>
</comment>
<sequence length="291" mass="33802">MKKLAILSIMLICGILLSSCGNQSSADLKDFQTQLNKVEDEKKDLKTVMDKIHLKQLDQLSKTDTTDKNKREFEALQKDINKHLIPQFKKYEKSAKQLPAEHQDVKDLKNKYLENVKQEKQSIYDIKTFVDLCNKSIKANEDILDYTKLFESNRSQVETQIKKSTNQEDANQLTSKIESNNQNLKEAAQKYLESDDTNSKKAIDEHIKPLIEKQITELNQTNITDPKVNSARKNAIEMYYNLLNYYDTRETTIEIEKKLSKIDVEKLPKTGKELSKDNSGFYEDLKKLKKQ</sequence>